<feature type="non-terminal residue" evidence="1">
    <location>
        <position position="172"/>
    </location>
</feature>
<evidence type="ECO:0000313" key="1">
    <source>
        <dbReference type="EMBL" id="MBA0602633.1"/>
    </source>
</evidence>
<name>A0A7J8QMR1_GOSRA</name>
<accession>A0A7J8QMR1</accession>
<protein>
    <submittedName>
        <fullName evidence="1">Uncharacterized protein</fullName>
    </submittedName>
</protein>
<reference evidence="1 2" key="1">
    <citation type="journal article" date="2019" name="Genome Biol. Evol.">
        <title>Insights into the evolution of the New World diploid cottons (Gossypium, subgenus Houzingenia) based on genome sequencing.</title>
        <authorList>
            <person name="Grover C.E."/>
            <person name="Arick M.A. 2nd"/>
            <person name="Thrash A."/>
            <person name="Conover J.L."/>
            <person name="Sanders W.S."/>
            <person name="Peterson D.G."/>
            <person name="Frelichowski J.E."/>
            <person name="Scheffler J.A."/>
            <person name="Scheffler B.E."/>
            <person name="Wendel J.F."/>
        </authorList>
    </citation>
    <scope>NUCLEOTIDE SEQUENCE [LARGE SCALE GENOMIC DNA]</scope>
    <source>
        <strain evidence="1">8</strain>
        <tissue evidence="1">Leaf</tissue>
    </source>
</reference>
<comment type="caution">
    <text evidence="1">The sequence shown here is derived from an EMBL/GenBank/DDBJ whole genome shotgun (WGS) entry which is preliminary data.</text>
</comment>
<dbReference type="AlphaFoldDB" id="A0A7J8QMR1"/>
<gene>
    <name evidence="1" type="ORF">Gorai_002806</name>
</gene>
<dbReference type="EMBL" id="JABEZZ010000013">
    <property type="protein sequence ID" value="MBA0602633.1"/>
    <property type="molecule type" value="Genomic_DNA"/>
</dbReference>
<proteinExistence type="predicted"/>
<sequence>TLSVVDFVVEKGLVGSNNGLSNVTEKVRRRIDISSDLNDLTVNGNLQEVRDANVSKVSYKTNLLGTSSNQNPSANIEEPFELQDRDMAIEKGRWKGSLEIKTGGVNCVDGLHFLVLEIGGTKTDTARRVVMEEIFDGDINDEGIAVKIMGKEANVDVDKSNSKFNYARAKEK</sequence>
<evidence type="ECO:0000313" key="2">
    <source>
        <dbReference type="Proteomes" id="UP000593578"/>
    </source>
</evidence>
<organism evidence="1 2">
    <name type="scientific">Gossypium raimondii</name>
    <name type="common">Peruvian cotton</name>
    <name type="synonym">Gossypium klotzschianum subsp. raimondii</name>
    <dbReference type="NCBI Taxonomy" id="29730"/>
    <lineage>
        <taxon>Eukaryota</taxon>
        <taxon>Viridiplantae</taxon>
        <taxon>Streptophyta</taxon>
        <taxon>Embryophyta</taxon>
        <taxon>Tracheophyta</taxon>
        <taxon>Spermatophyta</taxon>
        <taxon>Magnoliopsida</taxon>
        <taxon>eudicotyledons</taxon>
        <taxon>Gunneridae</taxon>
        <taxon>Pentapetalae</taxon>
        <taxon>rosids</taxon>
        <taxon>malvids</taxon>
        <taxon>Malvales</taxon>
        <taxon>Malvaceae</taxon>
        <taxon>Malvoideae</taxon>
        <taxon>Gossypium</taxon>
    </lineage>
</organism>
<dbReference type="Proteomes" id="UP000593578">
    <property type="component" value="Unassembled WGS sequence"/>
</dbReference>